<evidence type="ECO:0000313" key="4">
    <source>
        <dbReference type="EMBL" id="KYO34107.1"/>
    </source>
</evidence>
<dbReference type="InterPro" id="IPR036770">
    <property type="entry name" value="Ankyrin_rpt-contain_sf"/>
</dbReference>
<dbReference type="PANTHER" id="PTHR24201:SF15">
    <property type="entry name" value="ANKYRIN REPEAT DOMAIN-CONTAINING PROTEIN 66"/>
    <property type="match status" value="1"/>
</dbReference>
<evidence type="ECO:0000313" key="5">
    <source>
        <dbReference type="Proteomes" id="UP000050525"/>
    </source>
</evidence>
<dbReference type="InterPro" id="IPR002110">
    <property type="entry name" value="Ankyrin_rpt"/>
</dbReference>
<proteinExistence type="predicted"/>
<dbReference type="Proteomes" id="UP000050525">
    <property type="component" value="Unassembled WGS sequence"/>
</dbReference>
<gene>
    <name evidence="4" type="primary">ANKRD66</name>
    <name evidence="4" type="ORF">Y1Q_0002523</name>
</gene>
<name>A0A151NBH0_ALLMI</name>
<dbReference type="AlphaFoldDB" id="A0A151NBH0"/>
<keyword evidence="2 3" id="KW-0040">ANK repeat</keyword>
<dbReference type="eggNOG" id="KOG4177">
    <property type="taxonomic scope" value="Eukaryota"/>
</dbReference>
<dbReference type="Gene3D" id="1.25.40.20">
    <property type="entry name" value="Ankyrin repeat-containing domain"/>
    <property type="match status" value="2"/>
</dbReference>
<dbReference type="EMBL" id="AKHW03003598">
    <property type="protein sequence ID" value="KYO34107.1"/>
    <property type="molecule type" value="Genomic_DNA"/>
</dbReference>
<organism evidence="4 5">
    <name type="scientific">Alligator mississippiensis</name>
    <name type="common">American alligator</name>
    <dbReference type="NCBI Taxonomy" id="8496"/>
    <lineage>
        <taxon>Eukaryota</taxon>
        <taxon>Metazoa</taxon>
        <taxon>Chordata</taxon>
        <taxon>Craniata</taxon>
        <taxon>Vertebrata</taxon>
        <taxon>Euteleostomi</taxon>
        <taxon>Archelosauria</taxon>
        <taxon>Archosauria</taxon>
        <taxon>Crocodylia</taxon>
        <taxon>Alligatoridae</taxon>
        <taxon>Alligatorinae</taxon>
        <taxon>Alligator</taxon>
    </lineage>
</organism>
<dbReference type="PANTHER" id="PTHR24201">
    <property type="entry name" value="ANK_REP_REGION DOMAIN-CONTAINING PROTEIN"/>
    <property type="match status" value="1"/>
</dbReference>
<dbReference type="SUPFAM" id="SSF48403">
    <property type="entry name" value="Ankyrin repeat"/>
    <property type="match status" value="1"/>
</dbReference>
<evidence type="ECO:0000256" key="3">
    <source>
        <dbReference type="PROSITE-ProRule" id="PRU00023"/>
    </source>
</evidence>
<sequence>MELLLLPLWEPPHALDWIQLVRSPSRPDVAWGRRPTSCNQFSLSPVRVHHAPLLLDGINGDSSSRCNMTELHEAAALGDYDLVNEILKTGRCDPNHKDADWNDKTPLHWAAAKGQSDMVKLLVEYGARPCLRNDMGWTPAHFAAESGRPGVLRMLHALHAAMDATDLYGDTPKRVAEVYGHKDCVKFLETAEVECRNYRLTAARKGIQLDQTDEDWEHKKEELEKTIPCTQKKHARCPQQKNIGKRLKK</sequence>
<dbReference type="PROSITE" id="PS50297">
    <property type="entry name" value="ANK_REP_REGION"/>
    <property type="match status" value="1"/>
</dbReference>
<feature type="repeat" description="ANK" evidence="3">
    <location>
        <begin position="102"/>
        <end position="134"/>
    </location>
</feature>
<comment type="caution">
    <text evidence="4">The sequence shown here is derived from an EMBL/GenBank/DDBJ whole genome shotgun (WGS) entry which is preliminary data.</text>
</comment>
<protein>
    <submittedName>
        <fullName evidence="4">Ankyrin repeat domain-containing protein 66</fullName>
    </submittedName>
</protein>
<keyword evidence="1" id="KW-0677">Repeat</keyword>
<dbReference type="PROSITE" id="PS50088">
    <property type="entry name" value="ANK_REPEAT"/>
    <property type="match status" value="2"/>
</dbReference>
<dbReference type="SMART" id="SM00248">
    <property type="entry name" value="ANK"/>
    <property type="match status" value="4"/>
</dbReference>
<evidence type="ECO:0000256" key="2">
    <source>
        <dbReference type="ARBA" id="ARBA00023043"/>
    </source>
</evidence>
<keyword evidence="5" id="KW-1185">Reference proteome</keyword>
<dbReference type="InterPro" id="IPR050776">
    <property type="entry name" value="Ank_Repeat/CDKN_Inhibitor"/>
</dbReference>
<accession>A0A151NBH0</accession>
<dbReference type="STRING" id="8496.A0A151NBH0"/>
<dbReference type="Pfam" id="PF12796">
    <property type="entry name" value="Ank_2"/>
    <property type="match status" value="1"/>
</dbReference>
<reference evidence="4 5" key="1">
    <citation type="journal article" date="2012" name="Genome Biol.">
        <title>Sequencing three crocodilian genomes to illuminate the evolution of archosaurs and amniotes.</title>
        <authorList>
            <person name="St John J.A."/>
            <person name="Braun E.L."/>
            <person name="Isberg S.R."/>
            <person name="Miles L.G."/>
            <person name="Chong A.Y."/>
            <person name="Gongora J."/>
            <person name="Dalzell P."/>
            <person name="Moran C."/>
            <person name="Bed'hom B."/>
            <person name="Abzhanov A."/>
            <person name="Burgess S.C."/>
            <person name="Cooksey A.M."/>
            <person name="Castoe T.A."/>
            <person name="Crawford N.G."/>
            <person name="Densmore L.D."/>
            <person name="Drew J.C."/>
            <person name="Edwards S.V."/>
            <person name="Faircloth B.C."/>
            <person name="Fujita M.K."/>
            <person name="Greenwold M.J."/>
            <person name="Hoffmann F.G."/>
            <person name="Howard J.M."/>
            <person name="Iguchi T."/>
            <person name="Janes D.E."/>
            <person name="Khan S.Y."/>
            <person name="Kohno S."/>
            <person name="de Koning A.J."/>
            <person name="Lance S.L."/>
            <person name="McCarthy F.M."/>
            <person name="McCormack J.E."/>
            <person name="Merchant M.E."/>
            <person name="Peterson D.G."/>
            <person name="Pollock D.D."/>
            <person name="Pourmand N."/>
            <person name="Raney B.J."/>
            <person name="Roessler K.A."/>
            <person name="Sanford J.R."/>
            <person name="Sawyer R.H."/>
            <person name="Schmidt C.J."/>
            <person name="Triplett E.W."/>
            <person name="Tuberville T.D."/>
            <person name="Venegas-Anaya M."/>
            <person name="Howard J.T."/>
            <person name="Jarvis E.D."/>
            <person name="Guillette L.J.Jr."/>
            <person name="Glenn T.C."/>
            <person name="Green R.E."/>
            <person name="Ray D.A."/>
        </authorList>
    </citation>
    <scope>NUCLEOTIDE SEQUENCE [LARGE SCALE GENOMIC DNA]</scope>
    <source>
        <strain evidence="4">KSC_2009_1</strain>
    </source>
</reference>
<evidence type="ECO:0000256" key="1">
    <source>
        <dbReference type="ARBA" id="ARBA00022737"/>
    </source>
</evidence>
<feature type="repeat" description="ANK" evidence="3">
    <location>
        <begin position="135"/>
        <end position="167"/>
    </location>
</feature>